<dbReference type="InterPro" id="IPR010998">
    <property type="entry name" value="Integrase_recombinase_N"/>
</dbReference>
<evidence type="ECO:0000259" key="6">
    <source>
        <dbReference type="PROSITE" id="PS51898"/>
    </source>
</evidence>
<gene>
    <name evidence="8" type="ORF">D8M06_13100</name>
</gene>
<dbReference type="PROSITE" id="PS51898">
    <property type="entry name" value="TYR_RECOMBINASE"/>
    <property type="match status" value="1"/>
</dbReference>
<dbReference type="OrthoDB" id="9803188at2"/>
<keyword evidence="4" id="KW-0233">DNA recombination</keyword>
<dbReference type="InterPro" id="IPR028259">
    <property type="entry name" value="AP2-like_int_N"/>
</dbReference>
<dbReference type="GO" id="GO:0015074">
    <property type="term" value="P:DNA integration"/>
    <property type="evidence" value="ECO:0007669"/>
    <property type="project" value="UniProtKB-KW"/>
</dbReference>
<dbReference type="Pfam" id="PF00589">
    <property type="entry name" value="Phage_integrase"/>
    <property type="match status" value="1"/>
</dbReference>
<keyword evidence="2" id="KW-0229">DNA integration</keyword>
<dbReference type="InterPro" id="IPR050090">
    <property type="entry name" value="Tyrosine_recombinase_XerCD"/>
</dbReference>
<dbReference type="Pfam" id="PF14657">
    <property type="entry name" value="Arm-DNA-bind_4"/>
    <property type="match status" value="1"/>
</dbReference>
<organism evidence="8 9">
    <name type="scientific">Oceanobacillus halophilus</name>
    <dbReference type="NCBI Taxonomy" id="930130"/>
    <lineage>
        <taxon>Bacteria</taxon>
        <taxon>Bacillati</taxon>
        <taxon>Bacillota</taxon>
        <taxon>Bacilli</taxon>
        <taxon>Bacillales</taxon>
        <taxon>Bacillaceae</taxon>
        <taxon>Oceanobacillus</taxon>
    </lineage>
</organism>
<accession>A0A494ZZZ3</accession>
<dbReference type="InterPro" id="IPR044068">
    <property type="entry name" value="CB"/>
</dbReference>
<name>A0A494ZZZ3_9BACI</name>
<dbReference type="PANTHER" id="PTHR30349">
    <property type="entry name" value="PHAGE INTEGRASE-RELATED"/>
    <property type="match status" value="1"/>
</dbReference>
<evidence type="ECO:0000313" key="8">
    <source>
        <dbReference type="EMBL" id="RKQ32311.1"/>
    </source>
</evidence>
<comment type="caution">
    <text evidence="8">The sequence shown here is derived from an EMBL/GenBank/DDBJ whole genome shotgun (WGS) entry which is preliminary data.</text>
</comment>
<dbReference type="InterPro" id="IPR013762">
    <property type="entry name" value="Integrase-like_cat_sf"/>
</dbReference>
<keyword evidence="3 5" id="KW-0238">DNA-binding</keyword>
<dbReference type="PROSITE" id="PS51900">
    <property type="entry name" value="CB"/>
    <property type="match status" value="1"/>
</dbReference>
<dbReference type="SUPFAM" id="SSF56349">
    <property type="entry name" value="DNA breaking-rejoining enzymes"/>
    <property type="match status" value="1"/>
</dbReference>
<proteinExistence type="inferred from homology"/>
<reference evidence="8 9" key="1">
    <citation type="journal article" date="2016" name="Int. J. Syst. Evol. Microbiol.">
        <title>Oceanobacillus halophilus sp. nov., a novel moderately halophilic bacterium from a hypersaline lake.</title>
        <authorList>
            <person name="Amoozegar M.A."/>
            <person name="Bagheri M."/>
            <person name="Makhdoumi A."/>
            <person name="Nikou M.M."/>
            <person name="Fazeli S.A.S."/>
            <person name="Schumann P."/>
            <person name="Sproer C."/>
            <person name="Sanchez-Porro C."/>
            <person name="Ventosa A."/>
        </authorList>
    </citation>
    <scope>NUCLEOTIDE SEQUENCE [LARGE SCALE GENOMIC DNA]</scope>
    <source>
        <strain evidence="8 9">DSM 23996</strain>
    </source>
</reference>
<comment type="similarity">
    <text evidence="1">Belongs to the 'phage' integrase family.</text>
</comment>
<dbReference type="EMBL" id="RBZP01000011">
    <property type="protein sequence ID" value="RKQ32311.1"/>
    <property type="molecule type" value="Genomic_DNA"/>
</dbReference>
<sequence>MASFQKYTTKKGQMWMFKMDTGINPETGKRQTSTRRGFKTKREAQEAATKLEQEITNGLLINNNNLTFEEVYKQWFENHSKTIKPSTKKTIESKFKKYLLPKFGSLKIKEITRLYCQKVINEIAENIASVNDYKIQANQVFKYAVKMDLISKNPMEYVTIPKRKEELIADTKYVEERNYWKKDEIKKFLKIANSDLPQRDQLLFHLLIYTGARKGEVLALTWDDIDFNAKTIRFGKTLFFNNGKHYLQQPKTAHSKRLISLDTKSLSLLKKWRTRLIEANLASSSILEKNNLVFTRDNGLPLRLAYPNDKLKSVIKKYNLHEITIHGLRHTHASLLFEAGATIKEVQERLGHSDIQMTMNIYTHVTDHVKEQTAQKFQKYIEL</sequence>
<evidence type="ECO:0000256" key="2">
    <source>
        <dbReference type="ARBA" id="ARBA00022908"/>
    </source>
</evidence>
<protein>
    <submittedName>
        <fullName evidence="8">Site-specific integrase</fullName>
    </submittedName>
</protein>
<dbReference type="Pfam" id="PF14659">
    <property type="entry name" value="Phage_int_SAM_3"/>
    <property type="match status" value="1"/>
</dbReference>
<evidence type="ECO:0000256" key="1">
    <source>
        <dbReference type="ARBA" id="ARBA00008857"/>
    </source>
</evidence>
<dbReference type="InterPro" id="IPR011010">
    <property type="entry name" value="DNA_brk_join_enz"/>
</dbReference>
<dbReference type="GO" id="GO:0006310">
    <property type="term" value="P:DNA recombination"/>
    <property type="evidence" value="ECO:0007669"/>
    <property type="project" value="UniProtKB-KW"/>
</dbReference>
<dbReference type="InterPro" id="IPR002104">
    <property type="entry name" value="Integrase_catalytic"/>
</dbReference>
<evidence type="ECO:0000256" key="3">
    <source>
        <dbReference type="ARBA" id="ARBA00023125"/>
    </source>
</evidence>
<dbReference type="CDD" id="cd01189">
    <property type="entry name" value="INT_ICEBs1_C_like"/>
    <property type="match status" value="1"/>
</dbReference>
<feature type="domain" description="Core-binding (CB)" evidence="7">
    <location>
        <begin position="66"/>
        <end position="145"/>
    </location>
</feature>
<evidence type="ECO:0000313" key="9">
    <source>
        <dbReference type="Proteomes" id="UP000269301"/>
    </source>
</evidence>
<dbReference type="Gene3D" id="1.10.150.130">
    <property type="match status" value="1"/>
</dbReference>
<keyword evidence="9" id="KW-1185">Reference proteome</keyword>
<evidence type="ECO:0000256" key="5">
    <source>
        <dbReference type="PROSITE-ProRule" id="PRU01248"/>
    </source>
</evidence>
<dbReference type="Gene3D" id="1.10.443.10">
    <property type="entry name" value="Intergrase catalytic core"/>
    <property type="match status" value="1"/>
</dbReference>
<dbReference type="GO" id="GO:0003677">
    <property type="term" value="F:DNA binding"/>
    <property type="evidence" value="ECO:0007669"/>
    <property type="project" value="UniProtKB-UniRule"/>
</dbReference>
<dbReference type="PANTHER" id="PTHR30349:SF64">
    <property type="entry name" value="PROPHAGE INTEGRASE INTD-RELATED"/>
    <property type="match status" value="1"/>
</dbReference>
<dbReference type="Proteomes" id="UP000269301">
    <property type="component" value="Unassembled WGS sequence"/>
</dbReference>
<dbReference type="InterPro" id="IPR004107">
    <property type="entry name" value="Integrase_SAM-like_N"/>
</dbReference>
<dbReference type="AlphaFoldDB" id="A0A494ZZZ3"/>
<evidence type="ECO:0000256" key="4">
    <source>
        <dbReference type="ARBA" id="ARBA00023172"/>
    </source>
</evidence>
<evidence type="ECO:0000259" key="7">
    <source>
        <dbReference type="PROSITE" id="PS51900"/>
    </source>
</evidence>
<feature type="domain" description="Tyr recombinase" evidence="6">
    <location>
        <begin position="175"/>
        <end position="375"/>
    </location>
</feature>